<accession>A0ACC1SHJ2</accession>
<reference evidence="1" key="1">
    <citation type="submission" date="2022-08" db="EMBL/GenBank/DDBJ databases">
        <title>Genome Sequence of Fusarium decemcellulare.</title>
        <authorList>
            <person name="Buettner E."/>
        </authorList>
    </citation>
    <scope>NUCLEOTIDE SEQUENCE</scope>
    <source>
        <strain evidence="1">Babe19</strain>
    </source>
</reference>
<evidence type="ECO:0000313" key="1">
    <source>
        <dbReference type="EMBL" id="KAJ3539941.1"/>
    </source>
</evidence>
<evidence type="ECO:0000313" key="2">
    <source>
        <dbReference type="Proteomes" id="UP001148629"/>
    </source>
</evidence>
<gene>
    <name evidence="1" type="ORF">NM208_g5281</name>
</gene>
<proteinExistence type="predicted"/>
<keyword evidence="2" id="KW-1185">Reference proteome</keyword>
<organism evidence="1 2">
    <name type="scientific">Fusarium decemcellulare</name>
    <dbReference type="NCBI Taxonomy" id="57161"/>
    <lineage>
        <taxon>Eukaryota</taxon>
        <taxon>Fungi</taxon>
        <taxon>Dikarya</taxon>
        <taxon>Ascomycota</taxon>
        <taxon>Pezizomycotina</taxon>
        <taxon>Sordariomycetes</taxon>
        <taxon>Hypocreomycetidae</taxon>
        <taxon>Hypocreales</taxon>
        <taxon>Nectriaceae</taxon>
        <taxon>Fusarium</taxon>
        <taxon>Fusarium decemcellulare species complex</taxon>
    </lineage>
</organism>
<name>A0ACC1SHJ2_9HYPO</name>
<sequence length="646" mass="72763">MTLCHLCRSIPSKFFSSARNDQCTVDHHENVAALELSAAEGCAMCLVLRDALQRRAKDGQLCDSMNGKPVDPTEQIHLRSTKFGEQWVCVGWSDVGNIRGMDVPQDWDDTEIYGRETNFGMGCDPKQQANTLKWWLGDCWSNHAECHKNHDSSYVPTRLVDVESSDPDFVRLVITSKELMNDKRYIAASHCWGLNMPASAKTLTSSLEQHTKQVSLQALSRTFVNFIEISRNIGIRYVWIDSLCIIQDSHQDWVSEAAQMAAVYSNAYVTLSASSSADGNGGCRVGDLLDAHFGPVDLTWDQVGESEETKSRTIRVFSKPKGQAVNVLMQDPLVKRGWTLQERELSPRVAHYSADTIRWECISNKATLEYPWKDTLPFNNALRAFDLGQLRSQGVGDWYGSEDVRKNSFIWFEVIERYTKRSLTKQTDILPAVSGIARYFSAEIGDKYHAGLFESHGVIGLIWSIQGEWKNEKNKSSRPEEYLAPSWSWASVKGSVLWYWTLKRVQVEPIDHAFTPEILEISTIPSGEDPFGTLKGGRLRIKGLMMPAFAMWREEDNLAQDTRAVLAMPPGGQLTKVGTINFDVPQEACKVILCLACRRESEYGWIDALGLIPTGQGAKEFKRVGLIRSKEKFWLEKAPTVEITIV</sequence>
<comment type="caution">
    <text evidence="1">The sequence shown here is derived from an EMBL/GenBank/DDBJ whole genome shotgun (WGS) entry which is preliminary data.</text>
</comment>
<dbReference type="Proteomes" id="UP001148629">
    <property type="component" value="Unassembled WGS sequence"/>
</dbReference>
<dbReference type="EMBL" id="JANRMS010000433">
    <property type="protein sequence ID" value="KAJ3539941.1"/>
    <property type="molecule type" value="Genomic_DNA"/>
</dbReference>
<protein>
    <submittedName>
        <fullName evidence="1">Uncharacterized protein</fullName>
    </submittedName>
</protein>